<evidence type="ECO:0000313" key="1">
    <source>
        <dbReference type="EMBL" id="CAL1388338.1"/>
    </source>
</evidence>
<keyword evidence="2" id="KW-1185">Reference proteome</keyword>
<dbReference type="EMBL" id="OZ034818">
    <property type="protein sequence ID" value="CAL1388338.1"/>
    <property type="molecule type" value="Genomic_DNA"/>
</dbReference>
<proteinExistence type="predicted"/>
<reference evidence="1 2" key="1">
    <citation type="submission" date="2024-04" db="EMBL/GenBank/DDBJ databases">
        <authorList>
            <person name="Fracassetti M."/>
        </authorList>
    </citation>
    <scope>NUCLEOTIDE SEQUENCE [LARGE SCALE GENOMIC DNA]</scope>
</reference>
<gene>
    <name evidence="1" type="ORF">LTRI10_LOCUS29271</name>
</gene>
<name>A0AAV2EQR6_9ROSI</name>
<accession>A0AAV2EQR6</accession>
<organism evidence="1 2">
    <name type="scientific">Linum trigynum</name>
    <dbReference type="NCBI Taxonomy" id="586398"/>
    <lineage>
        <taxon>Eukaryota</taxon>
        <taxon>Viridiplantae</taxon>
        <taxon>Streptophyta</taxon>
        <taxon>Embryophyta</taxon>
        <taxon>Tracheophyta</taxon>
        <taxon>Spermatophyta</taxon>
        <taxon>Magnoliopsida</taxon>
        <taxon>eudicotyledons</taxon>
        <taxon>Gunneridae</taxon>
        <taxon>Pentapetalae</taxon>
        <taxon>rosids</taxon>
        <taxon>fabids</taxon>
        <taxon>Malpighiales</taxon>
        <taxon>Linaceae</taxon>
        <taxon>Linum</taxon>
    </lineage>
</organism>
<sequence>MKYLGRLYYCQVMNPAASGKISYNEARVIAKWFLPGEGQREGGVLPWSKADGQQEPKAIKLQLISISLSIERIAKSALHELLAIVDPSLQNLSKFGK</sequence>
<dbReference type="Proteomes" id="UP001497516">
    <property type="component" value="Chromosome 5"/>
</dbReference>
<evidence type="ECO:0000313" key="2">
    <source>
        <dbReference type="Proteomes" id="UP001497516"/>
    </source>
</evidence>
<protein>
    <submittedName>
        <fullName evidence="1">Uncharacterized protein</fullName>
    </submittedName>
</protein>
<dbReference type="AlphaFoldDB" id="A0AAV2EQR6"/>